<gene>
    <name evidence="2" type="ORF">JQU52_03320</name>
</gene>
<keyword evidence="1" id="KW-0812">Transmembrane</keyword>
<dbReference type="KEGG" id="ptes:JQU52_03320"/>
<keyword evidence="1" id="KW-0472">Membrane</keyword>
<accession>A0A892ZH29</accession>
<dbReference type="AlphaFoldDB" id="A0A892ZH29"/>
<evidence type="ECO:0000313" key="2">
    <source>
        <dbReference type="EMBL" id="QRQ82451.1"/>
    </source>
</evidence>
<keyword evidence="3" id="KW-1185">Reference proteome</keyword>
<evidence type="ECO:0000256" key="1">
    <source>
        <dbReference type="SAM" id="Phobius"/>
    </source>
</evidence>
<dbReference type="EMBL" id="CP069798">
    <property type="protein sequence ID" value="QRQ82451.1"/>
    <property type="molecule type" value="Genomic_DNA"/>
</dbReference>
<name>A0A892ZH29_9NEIS</name>
<reference evidence="2" key="1">
    <citation type="submission" date="2021-02" db="EMBL/GenBank/DDBJ databases">
        <title>Neisseriaceae sp. 26B isolated from the cloaca of a Common Toad-headed Turtle (Mesoclemmys nasuta).</title>
        <authorList>
            <person name="Spergser J."/>
            <person name="Busse H.-J."/>
        </authorList>
    </citation>
    <scope>NUCLEOTIDE SEQUENCE</scope>
    <source>
        <strain evidence="2">26B</strain>
    </source>
</reference>
<sequence length="58" mass="5995">MMLRAWLFLGALLGAAAGGYVPLLWGGSLWSLSSVLLSVAGGLAGIWLGFKIDAAMED</sequence>
<dbReference type="RefSeq" id="WP_230339733.1">
    <property type="nucleotide sequence ID" value="NZ_CP069798.1"/>
</dbReference>
<proteinExistence type="predicted"/>
<feature type="transmembrane region" description="Helical" evidence="1">
    <location>
        <begin position="28"/>
        <end position="50"/>
    </location>
</feature>
<dbReference type="Proteomes" id="UP000653156">
    <property type="component" value="Chromosome"/>
</dbReference>
<keyword evidence="1" id="KW-1133">Transmembrane helix</keyword>
<organism evidence="2 3">
    <name type="scientific">Paralysiella testudinis</name>
    <dbReference type="NCBI Taxonomy" id="2809020"/>
    <lineage>
        <taxon>Bacteria</taxon>
        <taxon>Pseudomonadati</taxon>
        <taxon>Pseudomonadota</taxon>
        <taxon>Betaproteobacteria</taxon>
        <taxon>Neisseriales</taxon>
        <taxon>Neisseriaceae</taxon>
        <taxon>Paralysiella</taxon>
    </lineage>
</organism>
<evidence type="ECO:0000313" key="3">
    <source>
        <dbReference type="Proteomes" id="UP000653156"/>
    </source>
</evidence>
<protein>
    <submittedName>
        <fullName evidence="2">Uncharacterized protein</fullName>
    </submittedName>
</protein>